<proteinExistence type="predicted"/>
<comment type="caution">
    <text evidence="5">The sequence shown here is derived from an EMBL/GenBank/DDBJ whole genome shotgun (WGS) entry which is preliminary data.</text>
</comment>
<organism evidence="5 6">
    <name type="scientific">Phytophthora cactorum</name>
    <dbReference type="NCBI Taxonomy" id="29920"/>
    <lineage>
        <taxon>Eukaryota</taxon>
        <taxon>Sar</taxon>
        <taxon>Stramenopiles</taxon>
        <taxon>Oomycota</taxon>
        <taxon>Peronosporomycetes</taxon>
        <taxon>Peronosporales</taxon>
        <taxon>Peronosporaceae</taxon>
        <taxon>Phytophthora</taxon>
    </lineage>
</organism>
<feature type="region of interest" description="Disordered" evidence="1">
    <location>
        <begin position="96"/>
        <end position="115"/>
    </location>
</feature>
<dbReference type="Proteomes" id="UP000760860">
    <property type="component" value="Unassembled WGS sequence"/>
</dbReference>
<evidence type="ECO:0000313" key="4">
    <source>
        <dbReference type="EMBL" id="KAG2961331.1"/>
    </source>
</evidence>
<dbReference type="EMBL" id="RCML01001622">
    <property type="protein sequence ID" value="KAG2961331.1"/>
    <property type="molecule type" value="Genomic_DNA"/>
</dbReference>
<dbReference type="EMBL" id="RCMV01001727">
    <property type="protein sequence ID" value="KAG3207323.1"/>
    <property type="molecule type" value="Genomic_DNA"/>
</dbReference>
<dbReference type="Proteomes" id="UP000736787">
    <property type="component" value="Unassembled WGS sequence"/>
</dbReference>
<dbReference type="Proteomes" id="UP000697107">
    <property type="component" value="Unassembled WGS sequence"/>
</dbReference>
<dbReference type="Proteomes" id="UP000774804">
    <property type="component" value="Unassembled WGS sequence"/>
</dbReference>
<reference evidence="5" key="1">
    <citation type="submission" date="2018-05" db="EMBL/GenBank/DDBJ databases">
        <title>Effector identification in a new, highly contiguous assembly of the strawberry crown rot pathogen Phytophthora cactorum.</title>
        <authorList>
            <person name="Armitage A.D."/>
            <person name="Nellist C.F."/>
            <person name="Bates H."/>
            <person name="Vickerstaff R.J."/>
            <person name="Harrison R.J."/>
        </authorList>
    </citation>
    <scope>NUCLEOTIDE SEQUENCE</scope>
    <source>
        <strain evidence="2">4032</strain>
        <strain evidence="3">4040</strain>
        <strain evidence="4">P415</strain>
        <strain evidence="5">P421</strain>
    </source>
</reference>
<evidence type="ECO:0000313" key="5">
    <source>
        <dbReference type="EMBL" id="KAG3207323.1"/>
    </source>
</evidence>
<protein>
    <submittedName>
        <fullName evidence="5">Uncharacterized protein</fullName>
    </submittedName>
</protein>
<dbReference type="EMBL" id="RCMK01001647">
    <property type="protein sequence ID" value="KAG2890494.1"/>
    <property type="molecule type" value="Genomic_DNA"/>
</dbReference>
<gene>
    <name evidence="2" type="ORF">PC115_g21927</name>
    <name evidence="3" type="ORF">PC117_g24449</name>
    <name evidence="4" type="ORF">PC118_g22028</name>
    <name evidence="5" type="ORF">PC129_g21464</name>
</gene>
<name>A0A8T1H636_9STRA</name>
<evidence type="ECO:0000256" key="1">
    <source>
        <dbReference type="SAM" id="MobiDB-lite"/>
    </source>
</evidence>
<accession>A0A8T1H636</accession>
<dbReference type="EMBL" id="RCMI01001659">
    <property type="protein sequence ID" value="KAG2882506.1"/>
    <property type="molecule type" value="Genomic_DNA"/>
</dbReference>
<dbReference type="AlphaFoldDB" id="A0A8T1H636"/>
<sequence>MSSSDAKATAAPPHLVALVVNSTPESYDCTLCEDGTPGVHEFAPAQQDALNKLMSLLDPEGVSYLASQGPEGVNARLKSFSRYENALLEHVQETMSAATATASATREGSTRPKPL</sequence>
<evidence type="ECO:0000313" key="3">
    <source>
        <dbReference type="EMBL" id="KAG2890494.1"/>
    </source>
</evidence>
<evidence type="ECO:0000313" key="2">
    <source>
        <dbReference type="EMBL" id="KAG2882506.1"/>
    </source>
</evidence>
<evidence type="ECO:0000313" key="6">
    <source>
        <dbReference type="Proteomes" id="UP000760860"/>
    </source>
</evidence>
<feature type="compositionally biased region" description="Low complexity" evidence="1">
    <location>
        <begin position="96"/>
        <end position="105"/>
    </location>
</feature>